<dbReference type="UniPathway" id="UPA00053">
    <property type="reaction ID" value="UER00084"/>
</dbReference>
<evidence type="ECO:0000256" key="1">
    <source>
        <dbReference type="ARBA" id="ARBA00004688"/>
    </source>
</evidence>
<dbReference type="EC" id="2.5.1.54" evidence="5"/>
<proteinExistence type="inferred from homology"/>
<dbReference type="GO" id="GO:0009073">
    <property type="term" value="P:aromatic amino acid family biosynthetic process"/>
    <property type="evidence" value="ECO:0007669"/>
    <property type="project" value="UniProtKB-KW"/>
</dbReference>
<evidence type="ECO:0000256" key="4">
    <source>
        <dbReference type="ARBA" id="ARBA00047508"/>
    </source>
</evidence>
<sequence>MHASAQPQEGDWKYGTLLKWYGPGNIEKYLPAHMEAVWESDHFVIWVCDPMFGSLRIVDREFASILLSVIDPDTAQR</sequence>
<keyword evidence="5" id="KW-0028">Amino-acid biosynthesis</keyword>
<dbReference type="Proteomes" id="UP000274822">
    <property type="component" value="Unassembled WGS sequence"/>
</dbReference>
<accession>A0A433QMI0</accession>
<dbReference type="Pfam" id="PF01474">
    <property type="entry name" value="DAHP_synth_2"/>
    <property type="match status" value="1"/>
</dbReference>
<keyword evidence="7" id="KW-1185">Reference proteome</keyword>
<dbReference type="GO" id="GO:0008652">
    <property type="term" value="P:amino acid biosynthetic process"/>
    <property type="evidence" value="ECO:0007669"/>
    <property type="project" value="UniProtKB-KW"/>
</dbReference>
<comment type="catalytic activity">
    <reaction evidence="4 5">
        <text>D-erythrose 4-phosphate + phosphoenolpyruvate + H2O = 7-phospho-2-dehydro-3-deoxy-D-arabino-heptonate + phosphate</text>
        <dbReference type="Rhea" id="RHEA:14717"/>
        <dbReference type="ChEBI" id="CHEBI:15377"/>
        <dbReference type="ChEBI" id="CHEBI:16897"/>
        <dbReference type="ChEBI" id="CHEBI:43474"/>
        <dbReference type="ChEBI" id="CHEBI:58394"/>
        <dbReference type="ChEBI" id="CHEBI:58702"/>
        <dbReference type="EC" id="2.5.1.54"/>
    </reaction>
</comment>
<keyword evidence="3 5" id="KW-0808">Transferase</keyword>
<dbReference type="GO" id="GO:0009423">
    <property type="term" value="P:chorismate biosynthetic process"/>
    <property type="evidence" value="ECO:0007669"/>
    <property type="project" value="UniProtKB-UniPathway"/>
</dbReference>
<gene>
    <name evidence="6" type="ORF">BC938DRAFT_478671</name>
</gene>
<keyword evidence="5" id="KW-0057">Aromatic amino acid biosynthesis</keyword>
<evidence type="ECO:0000256" key="5">
    <source>
        <dbReference type="RuleBase" id="RU363071"/>
    </source>
</evidence>
<evidence type="ECO:0000313" key="6">
    <source>
        <dbReference type="EMBL" id="RUS30982.1"/>
    </source>
</evidence>
<dbReference type="AlphaFoldDB" id="A0A433QMI0"/>
<comment type="similarity">
    <text evidence="2 5">Belongs to the class-II DAHP synthase family.</text>
</comment>
<name>A0A433QMI0_9FUNG</name>
<comment type="pathway">
    <text evidence="1 5">Metabolic intermediate biosynthesis; chorismate biosynthesis; chorismate from D-erythrose 4-phosphate and phosphoenolpyruvate: step 1/7.</text>
</comment>
<evidence type="ECO:0000313" key="7">
    <source>
        <dbReference type="Proteomes" id="UP000274822"/>
    </source>
</evidence>
<dbReference type="Gene3D" id="3.20.20.70">
    <property type="entry name" value="Aldolase class I"/>
    <property type="match status" value="1"/>
</dbReference>
<dbReference type="SUPFAM" id="SSF51569">
    <property type="entry name" value="Aldolase"/>
    <property type="match status" value="1"/>
</dbReference>
<comment type="caution">
    <text evidence="6">The sequence shown here is derived from an EMBL/GenBank/DDBJ whole genome shotgun (WGS) entry which is preliminary data.</text>
</comment>
<protein>
    <recommendedName>
        <fullName evidence="5">Phospho-2-dehydro-3-deoxyheptonate aldolase</fullName>
        <ecNumber evidence="5">2.5.1.54</ecNumber>
    </recommendedName>
</protein>
<evidence type="ECO:0000256" key="3">
    <source>
        <dbReference type="ARBA" id="ARBA00022679"/>
    </source>
</evidence>
<reference evidence="6 7" key="1">
    <citation type="journal article" date="2018" name="New Phytol.">
        <title>Phylogenomics of Endogonaceae and evolution of mycorrhizas within Mucoromycota.</title>
        <authorList>
            <person name="Chang Y."/>
            <person name="Desiro A."/>
            <person name="Na H."/>
            <person name="Sandor L."/>
            <person name="Lipzen A."/>
            <person name="Clum A."/>
            <person name="Barry K."/>
            <person name="Grigoriev I.V."/>
            <person name="Martin F.M."/>
            <person name="Stajich J.E."/>
            <person name="Smith M.E."/>
            <person name="Bonito G."/>
            <person name="Spatafora J.W."/>
        </authorList>
    </citation>
    <scope>NUCLEOTIDE SEQUENCE [LARGE SCALE GENOMIC DNA]</scope>
    <source>
        <strain evidence="6 7">AD002</strain>
    </source>
</reference>
<dbReference type="EMBL" id="RBNJ01003391">
    <property type="protein sequence ID" value="RUS30982.1"/>
    <property type="molecule type" value="Genomic_DNA"/>
</dbReference>
<dbReference type="InterPro" id="IPR013785">
    <property type="entry name" value="Aldolase_TIM"/>
</dbReference>
<dbReference type="GO" id="GO:0003849">
    <property type="term" value="F:3-deoxy-7-phosphoheptulonate synthase activity"/>
    <property type="evidence" value="ECO:0007669"/>
    <property type="project" value="UniProtKB-EC"/>
</dbReference>
<organism evidence="6 7">
    <name type="scientific">Jimgerdemannia flammicorona</name>
    <dbReference type="NCBI Taxonomy" id="994334"/>
    <lineage>
        <taxon>Eukaryota</taxon>
        <taxon>Fungi</taxon>
        <taxon>Fungi incertae sedis</taxon>
        <taxon>Mucoromycota</taxon>
        <taxon>Mucoromycotina</taxon>
        <taxon>Endogonomycetes</taxon>
        <taxon>Endogonales</taxon>
        <taxon>Endogonaceae</taxon>
        <taxon>Jimgerdemannia</taxon>
    </lineage>
</organism>
<evidence type="ECO:0000256" key="2">
    <source>
        <dbReference type="ARBA" id="ARBA00008911"/>
    </source>
</evidence>
<dbReference type="InterPro" id="IPR002480">
    <property type="entry name" value="DAHP_synth_2"/>
</dbReference>